<dbReference type="Proteomes" id="UP001168380">
    <property type="component" value="Unassembled WGS sequence"/>
</dbReference>
<accession>A0ABT8TGE2</accession>
<evidence type="ECO:0000313" key="2">
    <source>
        <dbReference type="Proteomes" id="UP001168380"/>
    </source>
</evidence>
<dbReference type="InterPro" id="IPR036515">
    <property type="entry name" value="Transposase_17_sf"/>
</dbReference>
<name>A0ABT8TGE2_9GAMM</name>
<reference evidence="1" key="1">
    <citation type="submission" date="2023-07" db="EMBL/GenBank/DDBJ databases">
        <title>Gilvimarinus algae sp. nov., isolated from the surface of Kelp.</title>
        <authorList>
            <person name="Sun Y.Y."/>
            <person name="Gong Y."/>
            <person name="Du Z.J."/>
        </authorList>
    </citation>
    <scope>NUCLEOTIDE SEQUENCE</scope>
    <source>
        <strain evidence="1">SDUM040014</strain>
    </source>
</reference>
<keyword evidence="2" id="KW-1185">Reference proteome</keyword>
<proteinExistence type="predicted"/>
<protein>
    <submittedName>
        <fullName evidence="1">Transposase</fullName>
    </submittedName>
</protein>
<sequence>MTQPRKQLISLDDTPYYHCVSRCVRRAFLCGSGEGYNFEHRRGWIVQRLKQLAAVFAVDVAAYAVMSNHYHVVLRVNKPLADNLSRDDIIHRWRALFKGPPLVQRYLAGVKIGKPEMAVVDEIVEQWRSRLCDISWFMRCLNEPIARWANQEDNCTGRFFEGRFKSQALLDERALLSCMTYVDLNPIRAGMTDSPETSDFTSVQERLGIDRSTRVRTQNTPSTQHQDPLNLAELMPFSGSEHKGNQPNHLPFDLTDYLQLVDWTGRAIRNDKRGAINQRLPDILQRLGIPSKDWLDTCWHIEKRFGRVIGPVAKITELCEALNLKWMHGISQCRRLYPQTE</sequence>
<dbReference type="RefSeq" id="WP_302712729.1">
    <property type="nucleotide sequence ID" value="NZ_JAULRT010000052.1"/>
</dbReference>
<organism evidence="1 2">
    <name type="scientific">Gilvimarinus algae</name>
    <dbReference type="NCBI Taxonomy" id="3058037"/>
    <lineage>
        <taxon>Bacteria</taxon>
        <taxon>Pseudomonadati</taxon>
        <taxon>Pseudomonadota</taxon>
        <taxon>Gammaproteobacteria</taxon>
        <taxon>Cellvibrionales</taxon>
        <taxon>Cellvibrionaceae</taxon>
        <taxon>Gilvimarinus</taxon>
    </lineage>
</organism>
<dbReference type="Gene3D" id="3.30.70.1290">
    <property type="entry name" value="Transposase IS200-like"/>
    <property type="match status" value="1"/>
</dbReference>
<dbReference type="EMBL" id="JAULRT010000052">
    <property type="protein sequence ID" value="MDO3382463.1"/>
    <property type="molecule type" value="Genomic_DNA"/>
</dbReference>
<evidence type="ECO:0000313" key="1">
    <source>
        <dbReference type="EMBL" id="MDO3382463.1"/>
    </source>
</evidence>
<comment type="caution">
    <text evidence="1">The sequence shown here is derived from an EMBL/GenBank/DDBJ whole genome shotgun (WGS) entry which is preliminary data.</text>
</comment>
<dbReference type="SUPFAM" id="SSF143422">
    <property type="entry name" value="Transposase IS200-like"/>
    <property type="match status" value="1"/>
</dbReference>
<dbReference type="PANTHER" id="PTHR34322">
    <property type="entry name" value="TRANSPOSASE, Y1_TNP DOMAIN-CONTAINING"/>
    <property type="match status" value="1"/>
</dbReference>
<dbReference type="PANTHER" id="PTHR34322:SF2">
    <property type="entry name" value="TRANSPOSASE IS200-LIKE DOMAIN-CONTAINING PROTEIN"/>
    <property type="match status" value="1"/>
</dbReference>
<gene>
    <name evidence="1" type="ORF">QWI16_09775</name>
</gene>